<sequence>MLKQMAAAAAAVLLLCGAALADPTGNYDVVGENPNTGGEYQGTVSVSRTGQTYRVVWSIAGQKYVGTGLGAVFRDGTFRIGGATPDDAALSVGYISGQSFGMAFYIEQDDGSFEGVWTYAGSDRVARETWYPR</sequence>
<evidence type="ECO:0000256" key="1">
    <source>
        <dbReference type="SAM" id="SignalP"/>
    </source>
</evidence>
<evidence type="ECO:0000313" key="2">
    <source>
        <dbReference type="EMBL" id="MCW2308389.1"/>
    </source>
</evidence>
<dbReference type="RefSeq" id="WP_264602006.1">
    <property type="nucleotide sequence ID" value="NZ_JAOQNS010000007.1"/>
</dbReference>
<protein>
    <recommendedName>
        <fullName evidence="4">Fibronectin-binding protein</fullName>
    </recommendedName>
</protein>
<keyword evidence="1" id="KW-0732">Signal</keyword>
<keyword evidence="3" id="KW-1185">Reference proteome</keyword>
<proteinExistence type="predicted"/>
<evidence type="ECO:0000313" key="3">
    <source>
        <dbReference type="Proteomes" id="UP001209755"/>
    </source>
</evidence>
<feature type="chain" id="PRO_5046547110" description="Fibronectin-binding protein" evidence="1">
    <location>
        <begin position="22"/>
        <end position="133"/>
    </location>
</feature>
<accession>A0ABT3HDJ2</accession>
<feature type="signal peptide" evidence="1">
    <location>
        <begin position="1"/>
        <end position="21"/>
    </location>
</feature>
<comment type="caution">
    <text evidence="2">The sequence shown here is derived from an EMBL/GenBank/DDBJ whole genome shotgun (WGS) entry which is preliminary data.</text>
</comment>
<organism evidence="2 3">
    <name type="scientific">Rhodobium gokarnense</name>
    <dbReference type="NCBI Taxonomy" id="364296"/>
    <lineage>
        <taxon>Bacteria</taxon>
        <taxon>Pseudomonadati</taxon>
        <taxon>Pseudomonadota</taxon>
        <taxon>Alphaproteobacteria</taxon>
        <taxon>Hyphomicrobiales</taxon>
        <taxon>Rhodobiaceae</taxon>
        <taxon>Rhodobium</taxon>
    </lineage>
</organism>
<evidence type="ECO:0008006" key="4">
    <source>
        <dbReference type="Google" id="ProtNLM"/>
    </source>
</evidence>
<reference evidence="3" key="1">
    <citation type="submission" date="2023-07" db="EMBL/GenBank/DDBJ databases">
        <title>Genome sequencing of Purple Non-Sulfur Bacteria from various extreme environments.</title>
        <authorList>
            <person name="Mayer M."/>
        </authorList>
    </citation>
    <scope>NUCLEOTIDE SEQUENCE [LARGE SCALE GENOMIC DNA]</scope>
    <source>
        <strain evidence="3">DSM 17935</strain>
    </source>
</reference>
<dbReference type="EMBL" id="JAOQNS010000007">
    <property type="protein sequence ID" value="MCW2308389.1"/>
    <property type="molecule type" value="Genomic_DNA"/>
</dbReference>
<name>A0ABT3HDJ2_9HYPH</name>
<dbReference type="Proteomes" id="UP001209755">
    <property type="component" value="Unassembled WGS sequence"/>
</dbReference>
<gene>
    <name evidence="2" type="ORF">M2319_002731</name>
</gene>